<gene>
    <name evidence="1" type="ORF">HYPSUDRAFT_220171</name>
</gene>
<reference evidence="2" key="1">
    <citation type="submission" date="2014-04" db="EMBL/GenBank/DDBJ databases">
        <title>Evolutionary Origins and Diversification of the Mycorrhizal Mutualists.</title>
        <authorList>
            <consortium name="DOE Joint Genome Institute"/>
            <consortium name="Mycorrhizal Genomics Consortium"/>
            <person name="Kohler A."/>
            <person name="Kuo A."/>
            <person name="Nagy L.G."/>
            <person name="Floudas D."/>
            <person name="Copeland A."/>
            <person name="Barry K.W."/>
            <person name="Cichocki N."/>
            <person name="Veneault-Fourrey C."/>
            <person name="LaButti K."/>
            <person name="Lindquist E.A."/>
            <person name="Lipzen A."/>
            <person name="Lundell T."/>
            <person name="Morin E."/>
            <person name="Murat C."/>
            <person name="Riley R."/>
            <person name="Ohm R."/>
            <person name="Sun H."/>
            <person name="Tunlid A."/>
            <person name="Henrissat B."/>
            <person name="Grigoriev I.V."/>
            <person name="Hibbett D.S."/>
            <person name="Martin F."/>
        </authorList>
    </citation>
    <scope>NUCLEOTIDE SEQUENCE [LARGE SCALE GENOMIC DNA]</scope>
    <source>
        <strain evidence="2">FD-334 SS-4</strain>
    </source>
</reference>
<organism evidence="1 2">
    <name type="scientific">Hypholoma sublateritium (strain FD-334 SS-4)</name>
    <dbReference type="NCBI Taxonomy" id="945553"/>
    <lineage>
        <taxon>Eukaryota</taxon>
        <taxon>Fungi</taxon>
        <taxon>Dikarya</taxon>
        <taxon>Basidiomycota</taxon>
        <taxon>Agaricomycotina</taxon>
        <taxon>Agaricomycetes</taxon>
        <taxon>Agaricomycetidae</taxon>
        <taxon>Agaricales</taxon>
        <taxon>Agaricineae</taxon>
        <taxon>Strophariaceae</taxon>
        <taxon>Hypholoma</taxon>
    </lineage>
</organism>
<evidence type="ECO:0000313" key="1">
    <source>
        <dbReference type="EMBL" id="KJA15162.1"/>
    </source>
</evidence>
<dbReference type="EMBL" id="KN817652">
    <property type="protein sequence ID" value="KJA15162.1"/>
    <property type="molecule type" value="Genomic_DNA"/>
</dbReference>
<sequence length="134" mass="14618">MICALTSTVTGIVIDGADLHRAAARHLLHAQGRPSIMIPLLATKEVLAIVCVLCSPSPLEIRMANMPPHLRWFAALGHQRALRLVGCILVGGPQGNLLFTGVWIAQLYFDGTVFALTVYRAPRGALADRRNRER</sequence>
<keyword evidence="2" id="KW-1185">Reference proteome</keyword>
<feature type="non-terminal residue" evidence="1">
    <location>
        <position position="134"/>
    </location>
</feature>
<dbReference type="AlphaFoldDB" id="A0A0D2KKL3"/>
<evidence type="ECO:0000313" key="2">
    <source>
        <dbReference type="Proteomes" id="UP000054270"/>
    </source>
</evidence>
<name>A0A0D2KKL3_HYPSF</name>
<proteinExistence type="predicted"/>
<dbReference type="Proteomes" id="UP000054270">
    <property type="component" value="Unassembled WGS sequence"/>
</dbReference>
<accession>A0A0D2KKL3</accession>
<protein>
    <submittedName>
        <fullName evidence="1">Uncharacterized protein</fullName>
    </submittedName>
</protein>